<dbReference type="InterPro" id="IPR023674">
    <property type="entry name" value="Ribosomal_uL1-like"/>
</dbReference>
<dbReference type="SUPFAM" id="SSF56808">
    <property type="entry name" value="Ribosomal protein L1"/>
    <property type="match status" value="1"/>
</dbReference>
<comment type="caution">
    <text evidence="2">The sequence shown here is derived from an EMBL/GenBank/DDBJ whole genome shotgun (WGS) entry which is preliminary data.</text>
</comment>
<feature type="compositionally biased region" description="Basic and acidic residues" evidence="1">
    <location>
        <begin position="225"/>
        <end position="235"/>
    </location>
</feature>
<proteinExistence type="predicted"/>
<dbReference type="Proteomes" id="UP001152320">
    <property type="component" value="Chromosome 8"/>
</dbReference>
<organism evidence="2 3">
    <name type="scientific">Holothuria leucospilota</name>
    <name type="common">Black long sea cucumber</name>
    <name type="synonym">Mertensiothuria leucospilota</name>
    <dbReference type="NCBI Taxonomy" id="206669"/>
    <lineage>
        <taxon>Eukaryota</taxon>
        <taxon>Metazoa</taxon>
        <taxon>Echinodermata</taxon>
        <taxon>Eleutherozoa</taxon>
        <taxon>Echinozoa</taxon>
        <taxon>Holothuroidea</taxon>
        <taxon>Aspidochirotacea</taxon>
        <taxon>Aspidochirotida</taxon>
        <taxon>Holothuriidae</taxon>
        <taxon>Holothuria</taxon>
    </lineage>
</organism>
<dbReference type="AlphaFoldDB" id="A0A9Q1C2Q7"/>
<dbReference type="Pfam" id="PF00687">
    <property type="entry name" value="Ribosomal_L1"/>
    <property type="match status" value="1"/>
</dbReference>
<dbReference type="OrthoDB" id="10251727at2759"/>
<dbReference type="InterPro" id="IPR016095">
    <property type="entry name" value="Ribosomal_uL1_3-a/b-sand"/>
</dbReference>
<name>A0A9Q1C2Q7_HOLLE</name>
<dbReference type="Gene3D" id="3.40.50.790">
    <property type="match status" value="1"/>
</dbReference>
<evidence type="ECO:0000256" key="1">
    <source>
        <dbReference type="SAM" id="MobiDB-lite"/>
    </source>
</evidence>
<dbReference type="GO" id="GO:0003723">
    <property type="term" value="F:RNA binding"/>
    <property type="evidence" value="ECO:0007669"/>
    <property type="project" value="InterPro"/>
</dbReference>
<feature type="region of interest" description="Disordered" evidence="1">
    <location>
        <begin position="203"/>
        <end position="235"/>
    </location>
</feature>
<dbReference type="PANTHER" id="PTHR23105">
    <property type="entry name" value="RIBOSOMAL PROTEIN L7AE FAMILY MEMBER"/>
    <property type="match status" value="1"/>
</dbReference>
<dbReference type="Gene3D" id="3.30.190.20">
    <property type="match status" value="1"/>
</dbReference>
<evidence type="ECO:0000313" key="3">
    <source>
        <dbReference type="Proteomes" id="UP001152320"/>
    </source>
</evidence>
<gene>
    <name evidence="2" type="ORF">HOLleu_19083</name>
</gene>
<keyword evidence="3" id="KW-1185">Reference proteome</keyword>
<sequence length="235" mass="27122">MEMRQSTARVENQKVLQTVEALLAFDKKKKTGVTLFEEDENDKIELQVSVWHIGGKKTKTVPLALPHCMYEKNRDALLFVMPYKVLRLEYKPFEAKRNLAKSYDVFLTDDRIFKGMSRHVGKEFYKRNKYPIPVNLEMKNLKEKIAEIMNTVYINLSNRGSCSSANVANVGMSSENIAANVMEAVTIIGKEIAALFKAKYQKGQTRKQRKDGTKRLTPKQKLIKKRMDAKLREKE</sequence>
<accession>A0A9Q1C2Q7</accession>
<dbReference type="EMBL" id="JAIZAY010000008">
    <property type="protein sequence ID" value="KAJ8038103.1"/>
    <property type="molecule type" value="Genomic_DNA"/>
</dbReference>
<reference evidence="2" key="1">
    <citation type="submission" date="2021-10" db="EMBL/GenBank/DDBJ databases">
        <title>Tropical sea cucumber genome reveals ecological adaptation and Cuvierian tubules defense mechanism.</title>
        <authorList>
            <person name="Chen T."/>
        </authorList>
    </citation>
    <scope>NUCLEOTIDE SEQUENCE</scope>
    <source>
        <strain evidence="2">Nanhai2018</strain>
        <tissue evidence="2">Muscle</tissue>
    </source>
</reference>
<dbReference type="InterPro" id="IPR050257">
    <property type="entry name" value="eL8/uL1-like"/>
</dbReference>
<dbReference type="CDD" id="cd00403">
    <property type="entry name" value="Ribosomal_L1"/>
    <property type="match status" value="1"/>
</dbReference>
<protein>
    <submittedName>
        <fullName evidence="2">Ribosomal L1 domain-containing protein 1</fullName>
    </submittedName>
</protein>
<dbReference type="InterPro" id="IPR028364">
    <property type="entry name" value="Ribosomal_uL1/biogenesis"/>
</dbReference>
<evidence type="ECO:0000313" key="2">
    <source>
        <dbReference type="EMBL" id="KAJ8038103.1"/>
    </source>
</evidence>